<protein>
    <submittedName>
        <fullName evidence="2">Innexin</fullName>
    </submittedName>
</protein>
<proteinExistence type="predicted"/>
<dbReference type="WBParaSite" id="RSKR_0000063600.1">
    <property type="protein sequence ID" value="RSKR_0000063600.1"/>
    <property type="gene ID" value="RSKR_0000063600"/>
</dbReference>
<sequence length="419" mass="49645">MDILIKFVKELTNKNYEDDFADRLNYSLTPLLLLFMAGVNIAKVYLGTALNCFSKVEFKDRWNEYMHAYCLIENTYFVRTNESIPIEYDMRNERQIAYYQWVPYILMIQAATFWFPQQIWRSTNWLTGFRINETALAAKEFIGGSETQKQEIVQLAKSLDLITDIRHKYWRYMNANTYVTLSYFIMKFFNTFLVLIHMKIYQVFIGDHFFSYYAIKHNLEWTNSGLFPRVTVCDFSINKIGQQVNYTVQCVLSSNLLNEKIFIIMWSWMLILLVINIANIINWIWELMNRQKFYESLFELFRDKKSYCLNLSAKGYDNHIIGQESEKQKLLVHSPISKERKQTEEQRVNSTLYNNTDLFIVFKLLKVHAGIYATSKLFQYWCDHQKPLLLDIEPLKIDNDDNISSQALTSSVPLTPTSP</sequence>
<accession>A0AC35THM7</accession>
<dbReference type="Proteomes" id="UP000095286">
    <property type="component" value="Unplaced"/>
</dbReference>
<evidence type="ECO:0000313" key="2">
    <source>
        <dbReference type="WBParaSite" id="RSKR_0000063600.1"/>
    </source>
</evidence>
<evidence type="ECO:0000313" key="1">
    <source>
        <dbReference type="Proteomes" id="UP000095286"/>
    </source>
</evidence>
<reference evidence="2" key="1">
    <citation type="submission" date="2016-11" db="UniProtKB">
        <authorList>
            <consortium name="WormBaseParasite"/>
        </authorList>
    </citation>
    <scope>IDENTIFICATION</scope>
    <source>
        <strain evidence="2">KR3021</strain>
    </source>
</reference>
<name>A0AC35THM7_9BILA</name>
<organism evidence="1 2">
    <name type="scientific">Rhabditophanes sp. KR3021</name>
    <dbReference type="NCBI Taxonomy" id="114890"/>
    <lineage>
        <taxon>Eukaryota</taxon>
        <taxon>Metazoa</taxon>
        <taxon>Ecdysozoa</taxon>
        <taxon>Nematoda</taxon>
        <taxon>Chromadorea</taxon>
        <taxon>Rhabditida</taxon>
        <taxon>Tylenchina</taxon>
        <taxon>Panagrolaimomorpha</taxon>
        <taxon>Strongyloidoidea</taxon>
        <taxon>Alloionematidae</taxon>
        <taxon>Rhabditophanes</taxon>
    </lineage>
</organism>